<dbReference type="AlphaFoldDB" id="X0W924"/>
<protein>
    <submittedName>
        <fullName evidence="1">Uncharacterized protein</fullName>
    </submittedName>
</protein>
<accession>X0W924</accession>
<proteinExistence type="predicted"/>
<comment type="caution">
    <text evidence="1">The sequence shown here is derived from an EMBL/GenBank/DDBJ whole genome shotgun (WGS) entry which is preliminary data.</text>
</comment>
<sequence>MALHSPSDYAFMFNADQGLATESVYSETGGTVNIILWSDGMDDGHNVDLRTTETRAEVQTS</sequence>
<reference evidence="1" key="1">
    <citation type="journal article" date="2014" name="Front. Microbiol.">
        <title>High frequency of phylogenetically diverse reductive dehalogenase-homologous genes in deep subseafloor sedimentary metagenomes.</title>
        <authorList>
            <person name="Kawai M."/>
            <person name="Futagami T."/>
            <person name="Toyoda A."/>
            <person name="Takaki Y."/>
            <person name="Nishi S."/>
            <person name="Hori S."/>
            <person name="Arai W."/>
            <person name="Tsubouchi T."/>
            <person name="Morono Y."/>
            <person name="Uchiyama I."/>
            <person name="Ito T."/>
            <person name="Fujiyama A."/>
            <person name="Inagaki F."/>
            <person name="Takami H."/>
        </authorList>
    </citation>
    <scope>NUCLEOTIDE SEQUENCE</scope>
    <source>
        <strain evidence="1">Expedition CK06-06</strain>
    </source>
</reference>
<dbReference type="EMBL" id="BARS01030952">
    <property type="protein sequence ID" value="GAG27125.1"/>
    <property type="molecule type" value="Genomic_DNA"/>
</dbReference>
<gene>
    <name evidence="1" type="ORF">S01H1_48208</name>
</gene>
<evidence type="ECO:0000313" key="1">
    <source>
        <dbReference type="EMBL" id="GAG27125.1"/>
    </source>
</evidence>
<organism evidence="1">
    <name type="scientific">marine sediment metagenome</name>
    <dbReference type="NCBI Taxonomy" id="412755"/>
    <lineage>
        <taxon>unclassified sequences</taxon>
        <taxon>metagenomes</taxon>
        <taxon>ecological metagenomes</taxon>
    </lineage>
</organism>
<name>X0W924_9ZZZZ</name>
<feature type="non-terminal residue" evidence="1">
    <location>
        <position position="61"/>
    </location>
</feature>